<dbReference type="Gene3D" id="2.60.120.10">
    <property type="entry name" value="Jelly Rolls"/>
    <property type="match status" value="1"/>
</dbReference>
<evidence type="ECO:0000313" key="2">
    <source>
        <dbReference type="EMBL" id="PWS27996.1"/>
    </source>
</evidence>
<reference evidence="2 3" key="1">
    <citation type="submission" date="2018-05" db="EMBL/GenBank/DDBJ databases">
        <title>Pedobacter paludis sp. nov., isolated from wetland soil.</title>
        <authorList>
            <person name="Zhang Y."/>
            <person name="Wang G."/>
        </authorList>
    </citation>
    <scope>NUCLEOTIDE SEQUENCE [LARGE SCALE GENOMIC DNA]</scope>
    <source>
        <strain evidence="2 3">KCTC22721</strain>
    </source>
</reference>
<accession>A0A317ERV7</accession>
<dbReference type="Proteomes" id="UP000245379">
    <property type="component" value="Unassembled WGS sequence"/>
</dbReference>
<dbReference type="Pfam" id="PF07883">
    <property type="entry name" value="Cupin_2"/>
    <property type="match status" value="1"/>
</dbReference>
<dbReference type="EMBL" id="QGNZ01000002">
    <property type="protein sequence ID" value="PWS27996.1"/>
    <property type="molecule type" value="Genomic_DNA"/>
</dbReference>
<sequence>MKMDLAGFLESGLLELYLLGNLDQEGIATVEKMRSMYDAEITAEINALETFFEEDALKNAIKPSAAFEMKMEKVFASLQTEQQMNVGELPLISPFSSAEAWLTRVAGDLPKDKPTKRFEKLLRNEDGVMQVLVISETDIDEEVHEDVEESFLILKGTCICTIGATSQQMGPGDFMQIPLHLPHTVTLTSTSVTAILQHVQVGN</sequence>
<evidence type="ECO:0000259" key="1">
    <source>
        <dbReference type="Pfam" id="PF07883"/>
    </source>
</evidence>
<dbReference type="OrthoDB" id="3395710at2"/>
<dbReference type="InterPro" id="IPR011051">
    <property type="entry name" value="RmlC_Cupin_sf"/>
</dbReference>
<protein>
    <recommendedName>
        <fullName evidence="1">Cupin type-2 domain-containing protein</fullName>
    </recommendedName>
</protein>
<comment type="caution">
    <text evidence="2">The sequence shown here is derived from an EMBL/GenBank/DDBJ whole genome shotgun (WGS) entry which is preliminary data.</text>
</comment>
<evidence type="ECO:0000313" key="3">
    <source>
        <dbReference type="Proteomes" id="UP000245379"/>
    </source>
</evidence>
<dbReference type="InterPro" id="IPR013096">
    <property type="entry name" value="Cupin_2"/>
</dbReference>
<feature type="domain" description="Cupin type-2" evidence="1">
    <location>
        <begin position="138"/>
        <end position="192"/>
    </location>
</feature>
<name>A0A317ERV7_9SPHI</name>
<dbReference type="AlphaFoldDB" id="A0A317ERV7"/>
<gene>
    <name evidence="2" type="ORF">DHW03_10565</name>
</gene>
<organism evidence="2 3">
    <name type="scientific">Pedobacter yonginense</name>
    <dbReference type="NCBI Taxonomy" id="651869"/>
    <lineage>
        <taxon>Bacteria</taxon>
        <taxon>Pseudomonadati</taxon>
        <taxon>Bacteroidota</taxon>
        <taxon>Sphingobacteriia</taxon>
        <taxon>Sphingobacteriales</taxon>
        <taxon>Sphingobacteriaceae</taxon>
        <taxon>Pedobacter</taxon>
    </lineage>
</organism>
<proteinExistence type="predicted"/>
<dbReference type="SUPFAM" id="SSF51182">
    <property type="entry name" value="RmlC-like cupins"/>
    <property type="match status" value="1"/>
</dbReference>
<keyword evidence="3" id="KW-1185">Reference proteome</keyword>
<dbReference type="InterPro" id="IPR014710">
    <property type="entry name" value="RmlC-like_jellyroll"/>
</dbReference>